<protein>
    <submittedName>
        <fullName evidence="2">Uncharacterized protein</fullName>
    </submittedName>
</protein>
<feature type="transmembrane region" description="Helical" evidence="1">
    <location>
        <begin position="73"/>
        <end position="92"/>
    </location>
</feature>
<evidence type="ECO:0000313" key="2">
    <source>
        <dbReference type="EMBL" id="SDG51907.1"/>
    </source>
</evidence>
<keyword evidence="3" id="KW-1185">Reference proteome</keyword>
<evidence type="ECO:0000256" key="1">
    <source>
        <dbReference type="SAM" id="Phobius"/>
    </source>
</evidence>
<dbReference type="RefSeq" id="WP_090290426.1">
    <property type="nucleotide sequence ID" value="NZ_FNCK01000012.1"/>
</dbReference>
<accession>A0A1G7UWN4</accession>
<gene>
    <name evidence="2" type="ORF">SAMN05421791_11239</name>
</gene>
<organism evidence="2 3">
    <name type="scientific">Facklamia miroungae</name>
    <dbReference type="NCBI Taxonomy" id="120956"/>
    <lineage>
        <taxon>Bacteria</taxon>
        <taxon>Bacillati</taxon>
        <taxon>Bacillota</taxon>
        <taxon>Bacilli</taxon>
        <taxon>Lactobacillales</taxon>
        <taxon>Aerococcaceae</taxon>
        <taxon>Facklamia</taxon>
    </lineage>
</organism>
<dbReference type="STRING" id="120956.SAMN05421791_11239"/>
<keyword evidence="1" id="KW-1133">Transmembrane helix</keyword>
<dbReference type="OrthoDB" id="2389766at2"/>
<dbReference type="Proteomes" id="UP000199708">
    <property type="component" value="Unassembled WGS sequence"/>
</dbReference>
<proteinExistence type="predicted"/>
<reference evidence="2 3" key="1">
    <citation type="submission" date="2016-10" db="EMBL/GenBank/DDBJ databases">
        <authorList>
            <person name="de Groot N.N."/>
        </authorList>
    </citation>
    <scope>NUCLEOTIDE SEQUENCE [LARGE SCALE GENOMIC DNA]</scope>
    <source>
        <strain evidence="2 3">ATCC BAA-466</strain>
    </source>
</reference>
<name>A0A1G7UWN4_9LACT</name>
<keyword evidence="1" id="KW-0812">Transmembrane</keyword>
<keyword evidence="1" id="KW-0472">Membrane</keyword>
<feature type="transmembrane region" description="Helical" evidence="1">
    <location>
        <begin position="98"/>
        <end position="115"/>
    </location>
</feature>
<sequence>MQVTIRRNVYFMGGLMPLTIYQNGQAIGKIDTNETKAFEVVEGSTLVAKQLGVRSNPVEVQTGDHLEISGKPWLGIIQILALLSLFFVSAIPSYNLRIISYLILPLIYFSSLFLIENYKLEKKEK</sequence>
<dbReference type="AlphaFoldDB" id="A0A1G7UWN4"/>
<dbReference type="EMBL" id="FNCK01000012">
    <property type="protein sequence ID" value="SDG51907.1"/>
    <property type="molecule type" value="Genomic_DNA"/>
</dbReference>
<evidence type="ECO:0000313" key="3">
    <source>
        <dbReference type="Proteomes" id="UP000199708"/>
    </source>
</evidence>